<dbReference type="EC" id="2.1.2.9" evidence="3"/>
<keyword evidence="4" id="KW-1185">Reference proteome</keyword>
<feature type="domain" description="Formyl transferase N-terminal" evidence="1">
    <location>
        <begin position="64"/>
        <end position="165"/>
    </location>
</feature>
<feature type="domain" description="Formyl transferase C-terminal" evidence="2">
    <location>
        <begin position="193"/>
        <end position="276"/>
    </location>
</feature>
<dbReference type="GO" id="GO:0004479">
    <property type="term" value="F:methionyl-tRNA formyltransferase activity"/>
    <property type="evidence" value="ECO:0007669"/>
    <property type="project" value="UniProtKB-EC"/>
</dbReference>
<reference evidence="3 4" key="1">
    <citation type="submission" date="2024-04" db="EMBL/GenBank/DDBJ databases">
        <title>Novel genus in family Flammeovirgaceae.</title>
        <authorList>
            <person name="Nguyen T.H."/>
            <person name="Vuong T.Q."/>
            <person name="Le H."/>
            <person name="Kim S.-G."/>
        </authorList>
    </citation>
    <scope>NUCLEOTIDE SEQUENCE [LARGE SCALE GENOMIC DNA]</scope>
    <source>
        <strain evidence="3 4">JCM 23209</strain>
    </source>
</reference>
<gene>
    <name evidence="3" type="ORF">AAG747_29135</name>
</gene>
<proteinExistence type="predicted"/>
<dbReference type="Pfam" id="PF00551">
    <property type="entry name" value="Formyl_trans_N"/>
    <property type="match status" value="1"/>
</dbReference>
<dbReference type="RefSeq" id="WP_346824787.1">
    <property type="nucleotide sequence ID" value="NZ_JBDKWZ010000039.1"/>
</dbReference>
<dbReference type="InterPro" id="IPR036477">
    <property type="entry name" value="Formyl_transf_N_sf"/>
</dbReference>
<sequence length="289" mass="32667">MNIGILASGNLGLYVLKEVQHAIEPVFIATDSGSRTIIQYATEKGIPVFKGNPRGGRLYTFATDFKIDVLLSINYLFLIEKDLIGLPSKYAINFHGSLLPKYRGRTPHVWAIINNEPYTGITAHLIDENCDTGAILLQEKVKIDESDTGADLLDKYKQIYPKMVIDLLKKLQDQMLQPQIQEEAQATYFGKRTPEDGEINWDWQKEQIYNWVRAQAYPYPGAYTYLDGQKITIDKVEYTNGGYHFDQPNGSILTDGEQPVVKTPNGAVKLVSIREEIDFTDCKNKILGQ</sequence>
<dbReference type="AlphaFoldDB" id="A0AAW9SA43"/>
<organism evidence="3 4">
    <name type="scientific">Rapidithrix thailandica</name>
    <dbReference type="NCBI Taxonomy" id="413964"/>
    <lineage>
        <taxon>Bacteria</taxon>
        <taxon>Pseudomonadati</taxon>
        <taxon>Bacteroidota</taxon>
        <taxon>Cytophagia</taxon>
        <taxon>Cytophagales</taxon>
        <taxon>Flammeovirgaceae</taxon>
        <taxon>Rapidithrix</taxon>
    </lineage>
</organism>
<evidence type="ECO:0000313" key="4">
    <source>
        <dbReference type="Proteomes" id="UP001403385"/>
    </source>
</evidence>
<keyword evidence="3" id="KW-0808">Transferase</keyword>
<name>A0AAW9SA43_9BACT</name>
<dbReference type="SUPFAM" id="SSF50486">
    <property type="entry name" value="FMT C-terminal domain-like"/>
    <property type="match status" value="1"/>
</dbReference>
<dbReference type="InterPro" id="IPR002376">
    <property type="entry name" value="Formyl_transf_N"/>
</dbReference>
<dbReference type="PANTHER" id="PTHR11138:SF5">
    <property type="entry name" value="METHIONYL-TRNA FORMYLTRANSFERASE, MITOCHONDRIAL"/>
    <property type="match status" value="1"/>
</dbReference>
<accession>A0AAW9SA43</accession>
<dbReference type="Pfam" id="PF02911">
    <property type="entry name" value="Formyl_trans_C"/>
    <property type="match status" value="1"/>
</dbReference>
<comment type="caution">
    <text evidence="3">The sequence shown here is derived from an EMBL/GenBank/DDBJ whole genome shotgun (WGS) entry which is preliminary data.</text>
</comment>
<dbReference type="InterPro" id="IPR011034">
    <property type="entry name" value="Formyl_transferase-like_C_sf"/>
</dbReference>
<dbReference type="Proteomes" id="UP001403385">
    <property type="component" value="Unassembled WGS sequence"/>
</dbReference>
<evidence type="ECO:0000313" key="3">
    <source>
        <dbReference type="EMBL" id="MEN7552010.1"/>
    </source>
</evidence>
<dbReference type="EMBL" id="JBDKWZ010000039">
    <property type="protein sequence ID" value="MEN7552010.1"/>
    <property type="molecule type" value="Genomic_DNA"/>
</dbReference>
<dbReference type="Gene3D" id="3.40.50.12230">
    <property type="match status" value="1"/>
</dbReference>
<protein>
    <submittedName>
        <fullName evidence="3">Methionyl-tRNA formyltransferase</fullName>
        <ecNumber evidence="3">2.1.2.9</ecNumber>
    </submittedName>
</protein>
<evidence type="ECO:0000259" key="1">
    <source>
        <dbReference type="Pfam" id="PF00551"/>
    </source>
</evidence>
<dbReference type="GO" id="GO:0005829">
    <property type="term" value="C:cytosol"/>
    <property type="evidence" value="ECO:0007669"/>
    <property type="project" value="TreeGrafter"/>
</dbReference>
<dbReference type="SUPFAM" id="SSF53328">
    <property type="entry name" value="Formyltransferase"/>
    <property type="match status" value="1"/>
</dbReference>
<evidence type="ECO:0000259" key="2">
    <source>
        <dbReference type="Pfam" id="PF02911"/>
    </source>
</evidence>
<dbReference type="PANTHER" id="PTHR11138">
    <property type="entry name" value="METHIONYL-TRNA FORMYLTRANSFERASE"/>
    <property type="match status" value="1"/>
</dbReference>
<dbReference type="InterPro" id="IPR005793">
    <property type="entry name" value="Formyl_trans_C"/>
</dbReference>
<dbReference type="CDD" id="cd08369">
    <property type="entry name" value="FMT_core"/>
    <property type="match status" value="1"/>
</dbReference>